<evidence type="ECO:0000313" key="2">
    <source>
        <dbReference type="Proteomes" id="UP001462640"/>
    </source>
</evidence>
<evidence type="ECO:0008006" key="3">
    <source>
        <dbReference type="Google" id="ProtNLM"/>
    </source>
</evidence>
<name>A0ABV0G8V7_9BURK</name>
<accession>A0ABV0G8V7</accession>
<comment type="caution">
    <text evidence="1">The sequence shown here is derived from an EMBL/GenBank/DDBJ whole genome shotgun (WGS) entry which is preliminary data.</text>
</comment>
<gene>
    <name evidence="1" type="ORF">ABDJ40_01760</name>
</gene>
<evidence type="ECO:0000313" key="1">
    <source>
        <dbReference type="EMBL" id="MEO3711487.1"/>
    </source>
</evidence>
<dbReference type="RefSeq" id="WP_347605320.1">
    <property type="nucleotide sequence ID" value="NZ_JBDPZC010000001.1"/>
</dbReference>
<sequence>MNFEEFKQATQRFNVLKRSDVAGSYHFGTATVSFESLERSDVDAIIQQREILAGGERLSGPQYEAMAKVMPLAAHEYTHFVDSTSTVWGMKLLSCMNSAYSCSDAFQQDEAQFWNAKRFYDLLRSIALPDYYTVKRGAENTRPWRATVTAGQVFDKDGRVTGRPILFQRFSNAADEEMVRSPMSTVSILESSAMAQETAFRMGLVSALVEDYGIVERREISRRLMDYLYNPDITEYSVCVHLAANVLGTPDVGSAFAVCAVLTRVCLNLTDEAFDELAADEELMRRVRLPSDHAFSRRMRDGLRSRDLGTAFHLMTRCLPHKPGLTLDEAEAVARQAIEALGIDLPSVHARAITFGERVEQELKGSQIEPIRWLAEAGLDNLRRINPLARRLDFAQLHLPQALLGDSTEFFGLGNPHSPLAARKVDSVFEPLLSGELWVERFAEGCL</sequence>
<reference evidence="1 2" key="1">
    <citation type="submission" date="2024-05" db="EMBL/GenBank/DDBJ databases">
        <title>Roseateles sp. 2.12 16S ribosomal RNA gene Genome sequencing and assembly.</title>
        <authorList>
            <person name="Woo H."/>
        </authorList>
    </citation>
    <scope>NUCLEOTIDE SEQUENCE [LARGE SCALE GENOMIC DNA]</scope>
    <source>
        <strain evidence="1 2">2.12</strain>
    </source>
</reference>
<proteinExistence type="predicted"/>
<keyword evidence="2" id="KW-1185">Reference proteome</keyword>
<organism evidence="1 2">
    <name type="scientific">Roseateles flavus</name>
    <dbReference type="NCBI Taxonomy" id="3149041"/>
    <lineage>
        <taxon>Bacteria</taxon>
        <taxon>Pseudomonadati</taxon>
        <taxon>Pseudomonadota</taxon>
        <taxon>Betaproteobacteria</taxon>
        <taxon>Burkholderiales</taxon>
        <taxon>Sphaerotilaceae</taxon>
        <taxon>Roseateles</taxon>
    </lineage>
</organism>
<dbReference type="Proteomes" id="UP001462640">
    <property type="component" value="Unassembled WGS sequence"/>
</dbReference>
<protein>
    <recommendedName>
        <fullName evidence="3">FRG domain-containing protein</fullName>
    </recommendedName>
</protein>
<dbReference type="EMBL" id="JBDPZC010000001">
    <property type="protein sequence ID" value="MEO3711487.1"/>
    <property type="molecule type" value="Genomic_DNA"/>
</dbReference>